<gene>
    <name evidence="11" type="ORF">PoB_005271200</name>
</gene>
<comment type="caution">
    <text evidence="11">The sequence shown here is derived from an EMBL/GenBank/DDBJ whole genome shotgun (WGS) entry which is preliminary data.</text>
</comment>
<evidence type="ECO:0000259" key="10">
    <source>
        <dbReference type="PROSITE" id="PS50262"/>
    </source>
</evidence>
<keyword evidence="3 9" id="KW-0812">Transmembrane</keyword>
<evidence type="ECO:0000256" key="7">
    <source>
        <dbReference type="ARBA" id="ARBA00023170"/>
    </source>
</evidence>
<comment type="subcellular location">
    <subcellularLocation>
        <location evidence="1">Cell membrane</location>
        <topology evidence="1">Multi-pass membrane protein</topology>
    </subcellularLocation>
</comment>
<evidence type="ECO:0000256" key="2">
    <source>
        <dbReference type="ARBA" id="ARBA00022475"/>
    </source>
</evidence>
<sequence>MEQKNVSLSVSFSVPDPHSGDSLGEIVMFYAGVILKLYVNPALGLGGILVNIINTFIFYKMGVSDGVTQNFLILSVFDGILSVCAAINSLCYILLTTIFTRGGPTAHNLQAVLWSTVTSWPFSQTVSTITTIVIAVVRCCCVALPLQVKQVLTVRRQLAAICIFSACVIAVLLYVFIPSKLTILTDPTTNITRAVYTDQNYGTLNIFTNIFLYTTFIIMIVCVVILTISLNQSSKFRDKSSSSNEKSKEKNREIRVVQTIILVALIFIICKLPTIIIAIIRQLVDGFSLQGHRRKLTLLLVSDAWTKRGIHLSLLKEVKTTLLVPKLAKETTCSVLQSFSMDFTKDGQLHLKTGQL</sequence>
<evidence type="ECO:0000313" key="12">
    <source>
        <dbReference type="Proteomes" id="UP000735302"/>
    </source>
</evidence>
<feature type="transmembrane region" description="Helical" evidence="9">
    <location>
        <begin position="210"/>
        <end position="230"/>
    </location>
</feature>
<feature type="transmembrane region" description="Helical" evidence="9">
    <location>
        <begin position="71"/>
        <end position="95"/>
    </location>
</feature>
<protein>
    <submittedName>
        <fullName evidence="11">Peptide receptor gpcr</fullName>
    </submittedName>
</protein>
<keyword evidence="6 9" id="KW-0472">Membrane</keyword>
<dbReference type="SUPFAM" id="SSF81321">
    <property type="entry name" value="Family A G protein-coupled receptor-like"/>
    <property type="match status" value="1"/>
</dbReference>
<keyword evidence="8" id="KW-0807">Transducer</keyword>
<keyword evidence="5" id="KW-0297">G-protein coupled receptor</keyword>
<evidence type="ECO:0000256" key="1">
    <source>
        <dbReference type="ARBA" id="ARBA00004651"/>
    </source>
</evidence>
<evidence type="ECO:0000313" key="11">
    <source>
        <dbReference type="EMBL" id="GFO26207.1"/>
    </source>
</evidence>
<dbReference type="InterPro" id="IPR050569">
    <property type="entry name" value="TAAR"/>
</dbReference>
<dbReference type="PANTHER" id="PTHR24249">
    <property type="entry name" value="HISTAMINE RECEPTOR-RELATED G-PROTEIN COUPLED RECEPTOR"/>
    <property type="match status" value="1"/>
</dbReference>
<evidence type="ECO:0000256" key="4">
    <source>
        <dbReference type="ARBA" id="ARBA00022989"/>
    </source>
</evidence>
<dbReference type="EMBL" id="BLXT01005798">
    <property type="protein sequence ID" value="GFO26207.1"/>
    <property type="molecule type" value="Genomic_DNA"/>
</dbReference>
<organism evidence="11 12">
    <name type="scientific">Plakobranchus ocellatus</name>
    <dbReference type="NCBI Taxonomy" id="259542"/>
    <lineage>
        <taxon>Eukaryota</taxon>
        <taxon>Metazoa</taxon>
        <taxon>Spiralia</taxon>
        <taxon>Lophotrochozoa</taxon>
        <taxon>Mollusca</taxon>
        <taxon>Gastropoda</taxon>
        <taxon>Heterobranchia</taxon>
        <taxon>Euthyneura</taxon>
        <taxon>Panpulmonata</taxon>
        <taxon>Sacoglossa</taxon>
        <taxon>Placobranchoidea</taxon>
        <taxon>Plakobranchidae</taxon>
        <taxon>Plakobranchus</taxon>
    </lineage>
</organism>
<name>A0AAV4C4H6_9GAST</name>
<evidence type="ECO:0000256" key="8">
    <source>
        <dbReference type="ARBA" id="ARBA00023224"/>
    </source>
</evidence>
<feature type="domain" description="G-protein coupled receptors family 1 profile" evidence="10">
    <location>
        <begin position="122"/>
        <end position="280"/>
    </location>
</feature>
<dbReference type="Gene3D" id="1.20.1070.10">
    <property type="entry name" value="Rhodopsin 7-helix transmembrane proteins"/>
    <property type="match status" value="1"/>
</dbReference>
<keyword evidence="4 9" id="KW-1133">Transmembrane helix</keyword>
<evidence type="ECO:0000256" key="6">
    <source>
        <dbReference type="ARBA" id="ARBA00023136"/>
    </source>
</evidence>
<feature type="transmembrane region" description="Helical" evidence="9">
    <location>
        <begin position="126"/>
        <end position="146"/>
    </location>
</feature>
<feature type="transmembrane region" description="Helical" evidence="9">
    <location>
        <begin position="256"/>
        <end position="280"/>
    </location>
</feature>
<feature type="transmembrane region" description="Helical" evidence="9">
    <location>
        <begin position="158"/>
        <end position="177"/>
    </location>
</feature>
<dbReference type="GO" id="GO:0004930">
    <property type="term" value="F:G protein-coupled receptor activity"/>
    <property type="evidence" value="ECO:0007669"/>
    <property type="project" value="UniProtKB-KW"/>
</dbReference>
<dbReference type="InterPro" id="IPR017452">
    <property type="entry name" value="GPCR_Rhodpsn_7TM"/>
</dbReference>
<reference evidence="11 12" key="1">
    <citation type="journal article" date="2021" name="Elife">
        <title>Chloroplast acquisition without the gene transfer in kleptoplastic sea slugs, Plakobranchus ocellatus.</title>
        <authorList>
            <person name="Maeda T."/>
            <person name="Takahashi S."/>
            <person name="Yoshida T."/>
            <person name="Shimamura S."/>
            <person name="Takaki Y."/>
            <person name="Nagai Y."/>
            <person name="Toyoda A."/>
            <person name="Suzuki Y."/>
            <person name="Arimoto A."/>
            <person name="Ishii H."/>
            <person name="Satoh N."/>
            <person name="Nishiyama T."/>
            <person name="Hasebe M."/>
            <person name="Maruyama T."/>
            <person name="Minagawa J."/>
            <person name="Obokata J."/>
            <person name="Shigenobu S."/>
        </authorList>
    </citation>
    <scope>NUCLEOTIDE SEQUENCE [LARGE SCALE GENOMIC DNA]</scope>
</reference>
<dbReference type="InterPro" id="IPR000276">
    <property type="entry name" value="GPCR_Rhodpsn"/>
</dbReference>
<evidence type="ECO:0000256" key="5">
    <source>
        <dbReference type="ARBA" id="ARBA00023040"/>
    </source>
</evidence>
<keyword evidence="12" id="KW-1185">Reference proteome</keyword>
<accession>A0AAV4C4H6</accession>
<dbReference type="Pfam" id="PF00001">
    <property type="entry name" value="7tm_1"/>
    <property type="match status" value="1"/>
</dbReference>
<dbReference type="CDD" id="cd00637">
    <property type="entry name" value="7tm_classA_rhodopsin-like"/>
    <property type="match status" value="1"/>
</dbReference>
<dbReference type="GO" id="GO:0005886">
    <property type="term" value="C:plasma membrane"/>
    <property type="evidence" value="ECO:0007669"/>
    <property type="project" value="UniProtKB-SubCell"/>
</dbReference>
<evidence type="ECO:0000256" key="9">
    <source>
        <dbReference type="SAM" id="Phobius"/>
    </source>
</evidence>
<feature type="transmembrane region" description="Helical" evidence="9">
    <location>
        <begin position="38"/>
        <end position="59"/>
    </location>
</feature>
<dbReference type="Proteomes" id="UP000735302">
    <property type="component" value="Unassembled WGS sequence"/>
</dbReference>
<dbReference type="PROSITE" id="PS50262">
    <property type="entry name" value="G_PROTEIN_RECEP_F1_2"/>
    <property type="match status" value="1"/>
</dbReference>
<dbReference type="AlphaFoldDB" id="A0AAV4C4H6"/>
<keyword evidence="2" id="KW-1003">Cell membrane</keyword>
<evidence type="ECO:0000256" key="3">
    <source>
        <dbReference type="ARBA" id="ARBA00022692"/>
    </source>
</evidence>
<keyword evidence="7 11" id="KW-0675">Receptor</keyword>
<proteinExistence type="predicted"/>